<protein>
    <submittedName>
        <fullName evidence="1">Cyclase</fullName>
    </submittedName>
</protein>
<dbReference type="GO" id="GO:0019441">
    <property type="term" value="P:L-tryptophan catabolic process to kynurenine"/>
    <property type="evidence" value="ECO:0007669"/>
    <property type="project" value="InterPro"/>
</dbReference>
<dbReference type="EMBL" id="NGKA01000003">
    <property type="protein sequence ID" value="RSU14290.1"/>
    <property type="molecule type" value="Genomic_DNA"/>
</dbReference>
<organism evidence="1 2">
    <name type="scientific">Vagococcus elongatus</name>
    <dbReference type="NCBI Taxonomy" id="180344"/>
    <lineage>
        <taxon>Bacteria</taxon>
        <taxon>Bacillati</taxon>
        <taxon>Bacillota</taxon>
        <taxon>Bacilli</taxon>
        <taxon>Lactobacillales</taxon>
        <taxon>Enterococcaceae</taxon>
        <taxon>Vagococcus</taxon>
    </lineage>
</organism>
<dbReference type="GO" id="GO:0004061">
    <property type="term" value="F:arylformamidase activity"/>
    <property type="evidence" value="ECO:0007669"/>
    <property type="project" value="InterPro"/>
</dbReference>
<evidence type="ECO:0000313" key="2">
    <source>
        <dbReference type="Proteomes" id="UP000287605"/>
    </source>
</evidence>
<dbReference type="Proteomes" id="UP000287605">
    <property type="component" value="Unassembled WGS sequence"/>
</dbReference>
<evidence type="ECO:0000313" key="1">
    <source>
        <dbReference type="EMBL" id="RSU14290.1"/>
    </source>
</evidence>
<dbReference type="PANTHER" id="PTHR31118">
    <property type="entry name" value="CYCLASE-LIKE PROTEIN 2"/>
    <property type="match status" value="1"/>
</dbReference>
<dbReference type="RefSeq" id="WP_126807178.1">
    <property type="nucleotide sequence ID" value="NZ_NGKA01000003.1"/>
</dbReference>
<sequence length="204" mass="23317">MAIIDISQPLNGETPIYPGDEPLILYEQQTVERDGYSTFFLSSNLHAGTHLDVPMHLIKDERTVADFPLEQFMGEGVLLDVRGEAVIDYQVAYEELIQPQAIVLLYTGHDTFYYQSDYFTDHPTVSEELADFFVRKEIKMLGMDMPSPDYHPFEIHQRLFQADIPLLENLTNLEKLLAVNNFQVMALPLKIEAEASFVRAVCLT</sequence>
<reference evidence="1 2" key="1">
    <citation type="submission" date="2017-05" db="EMBL/GenBank/DDBJ databases">
        <title>Vagococcus spp. assemblies.</title>
        <authorList>
            <person name="Gulvik C.A."/>
        </authorList>
    </citation>
    <scope>NUCLEOTIDE SEQUENCE [LARGE SCALE GENOMIC DNA]</scope>
    <source>
        <strain evidence="1 2">CCUG 51432</strain>
    </source>
</reference>
<dbReference type="AlphaFoldDB" id="A0A430B1U3"/>
<gene>
    <name evidence="1" type="ORF">CBF29_03035</name>
</gene>
<comment type="caution">
    <text evidence="1">The sequence shown here is derived from an EMBL/GenBank/DDBJ whole genome shotgun (WGS) entry which is preliminary data.</text>
</comment>
<proteinExistence type="predicted"/>
<dbReference type="Pfam" id="PF04199">
    <property type="entry name" value="Cyclase"/>
    <property type="match status" value="1"/>
</dbReference>
<name>A0A430B1U3_9ENTE</name>
<accession>A0A430B1U3</accession>
<dbReference type="Gene3D" id="3.50.30.50">
    <property type="entry name" value="Putative cyclase"/>
    <property type="match status" value="1"/>
</dbReference>
<keyword evidence="2" id="KW-1185">Reference proteome</keyword>
<dbReference type="OrthoDB" id="9796085at2"/>
<dbReference type="SUPFAM" id="SSF102198">
    <property type="entry name" value="Putative cyclase"/>
    <property type="match status" value="1"/>
</dbReference>
<dbReference type="InterPro" id="IPR007325">
    <property type="entry name" value="KFase/CYL"/>
</dbReference>
<dbReference type="PANTHER" id="PTHR31118:SF12">
    <property type="entry name" value="CYCLASE-LIKE PROTEIN 2"/>
    <property type="match status" value="1"/>
</dbReference>
<dbReference type="InterPro" id="IPR037175">
    <property type="entry name" value="KFase_sf"/>
</dbReference>